<evidence type="ECO:0000256" key="1">
    <source>
        <dbReference type="ARBA" id="ARBA00022741"/>
    </source>
</evidence>
<evidence type="ECO:0000256" key="6">
    <source>
        <dbReference type="SAM" id="SignalP"/>
    </source>
</evidence>
<keyword evidence="5" id="KW-0694">RNA-binding</keyword>
<dbReference type="PANTHER" id="PTHR24031">
    <property type="entry name" value="RNA HELICASE"/>
    <property type="match status" value="1"/>
</dbReference>
<dbReference type="SMART" id="SM00487">
    <property type="entry name" value="DEXDc"/>
    <property type="match status" value="1"/>
</dbReference>
<proteinExistence type="inferred from homology"/>
<dbReference type="GO" id="GO:0003723">
    <property type="term" value="F:RNA binding"/>
    <property type="evidence" value="ECO:0007669"/>
    <property type="project" value="UniProtKB-UniRule"/>
</dbReference>
<keyword evidence="1 4" id="KW-0547">Nucleotide-binding</keyword>
<dbReference type="VEuPathDB" id="ToxoDB:LOC34622331"/>
<evidence type="ECO:0000259" key="7">
    <source>
        <dbReference type="PROSITE" id="PS51192"/>
    </source>
</evidence>
<dbReference type="SUPFAM" id="SSF52540">
    <property type="entry name" value="P-loop containing nucleoside triphosphate hydrolases"/>
    <property type="match status" value="1"/>
</dbReference>
<reference evidence="8 9" key="1">
    <citation type="journal article" date="2016" name="BMC Genomics">
        <title>Comparative genomics reveals Cyclospora cayetanensis possesses coccidia-like metabolism and invasion components but unique surface antigens.</title>
        <authorList>
            <person name="Liu S."/>
            <person name="Wang L."/>
            <person name="Zheng H."/>
            <person name="Xu Z."/>
            <person name="Roellig D.M."/>
            <person name="Li N."/>
            <person name="Frace M.A."/>
            <person name="Tang K."/>
            <person name="Arrowood M.J."/>
            <person name="Moss D.M."/>
            <person name="Zhang L."/>
            <person name="Feng Y."/>
            <person name="Xiao L."/>
        </authorList>
    </citation>
    <scope>NUCLEOTIDE SEQUENCE [LARGE SCALE GENOMIC DNA]</scope>
    <source>
        <strain evidence="8 9">CHN_HEN01</strain>
    </source>
</reference>
<feature type="signal peptide" evidence="6">
    <location>
        <begin position="1"/>
        <end position="20"/>
    </location>
</feature>
<dbReference type="EC" id="3.6.4.13" evidence="5"/>
<name>A0A1D3D2Z0_9EIME</name>
<dbReference type="GO" id="GO:0005524">
    <property type="term" value="F:ATP binding"/>
    <property type="evidence" value="ECO:0007669"/>
    <property type="project" value="UniProtKB-UniRule"/>
</dbReference>
<dbReference type="GO" id="GO:0016787">
    <property type="term" value="F:hydrolase activity"/>
    <property type="evidence" value="ECO:0007669"/>
    <property type="project" value="UniProtKB-KW"/>
</dbReference>
<protein>
    <recommendedName>
        <fullName evidence="5">ATP-dependent RNA helicase</fullName>
        <ecNumber evidence="5">3.6.4.13</ecNumber>
    </recommendedName>
</protein>
<keyword evidence="3 4" id="KW-0067">ATP-binding</keyword>
<dbReference type="EMBL" id="JROU02000982">
    <property type="protein sequence ID" value="OEH77795.1"/>
    <property type="molecule type" value="Genomic_DNA"/>
</dbReference>
<dbReference type="PROSITE" id="PS00039">
    <property type="entry name" value="DEAD_ATP_HELICASE"/>
    <property type="match status" value="1"/>
</dbReference>
<evidence type="ECO:0000256" key="5">
    <source>
        <dbReference type="RuleBase" id="RU365068"/>
    </source>
</evidence>
<dbReference type="Pfam" id="PF00270">
    <property type="entry name" value="DEAD"/>
    <property type="match status" value="1"/>
</dbReference>
<evidence type="ECO:0000256" key="2">
    <source>
        <dbReference type="ARBA" id="ARBA00022801"/>
    </source>
</evidence>
<dbReference type="Proteomes" id="UP000095192">
    <property type="component" value="Unassembled WGS sequence"/>
</dbReference>
<keyword evidence="6" id="KW-0732">Signal</keyword>
<comment type="caution">
    <text evidence="8">The sequence shown here is derived from an EMBL/GenBank/DDBJ whole genome shotgun (WGS) entry which is preliminary data.</text>
</comment>
<gene>
    <name evidence="8" type="ORF">cyc_06089</name>
</gene>
<evidence type="ECO:0000313" key="9">
    <source>
        <dbReference type="Proteomes" id="UP000095192"/>
    </source>
</evidence>
<dbReference type="GO" id="GO:0003724">
    <property type="term" value="F:RNA helicase activity"/>
    <property type="evidence" value="ECO:0007669"/>
    <property type="project" value="UniProtKB-EC"/>
</dbReference>
<comment type="function">
    <text evidence="5">RNA helicase.</text>
</comment>
<dbReference type="InterPro" id="IPR027417">
    <property type="entry name" value="P-loop_NTPase"/>
</dbReference>
<dbReference type="InterPro" id="IPR014001">
    <property type="entry name" value="Helicase_ATP-bd"/>
</dbReference>
<dbReference type="Gene3D" id="3.40.50.300">
    <property type="entry name" value="P-loop containing nucleotide triphosphate hydrolases"/>
    <property type="match status" value="1"/>
</dbReference>
<dbReference type="InterPro" id="IPR000629">
    <property type="entry name" value="RNA-helicase_DEAD-box_CS"/>
</dbReference>
<dbReference type="VEuPathDB" id="ToxoDB:cyc_06089"/>
<evidence type="ECO:0000313" key="8">
    <source>
        <dbReference type="EMBL" id="OEH77795.1"/>
    </source>
</evidence>
<comment type="similarity">
    <text evidence="4">Belongs to the DEAD box helicase family.</text>
</comment>
<evidence type="ECO:0000256" key="3">
    <source>
        <dbReference type="ARBA" id="ARBA00022840"/>
    </source>
</evidence>
<dbReference type="AlphaFoldDB" id="A0A1D3D2Z0"/>
<sequence length="315" mass="34432">MAVIPHLLRLLELPFGSSEASDVCVHAATGNSSPETCEGKTLCYALPLVSHLFSSRVPLLRCVVLTPTRELAVQVTGVFNVLMDSRKQGSEQGRISFAGAEVTGQPADILVCTPGRFVDIAHVYIHHKKKGTQGLGPSFEALRWLVVDEADRLLKQSFHGWLEVSRLIAALREGPQKEAFMGIGCTRAPSVGGSFQGQWNDVNGLLHVPPVRKIRKAQMPSLLQQKFVLCKPERKPLVLMALLYQLANAAAADQGDLEPVEVEGVEDGGSTGVPPRGADRSRKRGLLRVVVFCGSRQAAHRLTRLLQLHFQSRER</sequence>
<keyword evidence="4 8" id="KW-0347">Helicase</keyword>
<dbReference type="PROSITE" id="PS51192">
    <property type="entry name" value="HELICASE_ATP_BIND_1"/>
    <property type="match status" value="1"/>
</dbReference>
<feature type="chain" id="PRO_5008914096" description="ATP-dependent RNA helicase" evidence="6">
    <location>
        <begin position="21"/>
        <end position="315"/>
    </location>
</feature>
<dbReference type="InterPro" id="IPR011545">
    <property type="entry name" value="DEAD/DEAH_box_helicase_dom"/>
</dbReference>
<accession>A0A1D3D2Z0</accession>
<evidence type="ECO:0000256" key="4">
    <source>
        <dbReference type="RuleBase" id="RU000492"/>
    </source>
</evidence>
<keyword evidence="2 4" id="KW-0378">Hydrolase</keyword>
<feature type="domain" description="Helicase ATP-binding" evidence="7">
    <location>
        <begin position="35"/>
        <end position="205"/>
    </location>
</feature>
<organism evidence="8 9">
    <name type="scientific">Cyclospora cayetanensis</name>
    <dbReference type="NCBI Taxonomy" id="88456"/>
    <lineage>
        <taxon>Eukaryota</taxon>
        <taxon>Sar</taxon>
        <taxon>Alveolata</taxon>
        <taxon>Apicomplexa</taxon>
        <taxon>Conoidasida</taxon>
        <taxon>Coccidia</taxon>
        <taxon>Eucoccidiorida</taxon>
        <taxon>Eimeriorina</taxon>
        <taxon>Eimeriidae</taxon>
        <taxon>Cyclospora</taxon>
    </lineage>
</organism>
<comment type="catalytic activity">
    <reaction evidence="5">
        <text>ATP + H2O = ADP + phosphate + H(+)</text>
        <dbReference type="Rhea" id="RHEA:13065"/>
        <dbReference type="ChEBI" id="CHEBI:15377"/>
        <dbReference type="ChEBI" id="CHEBI:15378"/>
        <dbReference type="ChEBI" id="CHEBI:30616"/>
        <dbReference type="ChEBI" id="CHEBI:43474"/>
        <dbReference type="ChEBI" id="CHEBI:456216"/>
        <dbReference type="EC" id="3.6.4.13"/>
    </reaction>
</comment>
<keyword evidence="9" id="KW-1185">Reference proteome</keyword>
<dbReference type="InParanoid" id="A0A1D3D2Z0"/>
<comment type="domain">
    <text evidence="5">The Q motif is unique to and characteristic of the DEAD box family of RNA helicases and controls ATP binding and hydrolysis.</text>
</comment>